<evidence type="ECO:0000313" key="1">
    <source>
        <dbReference type="EMBL" id="CAA9471524.1"/>
    </source>
</evidence>
<gene>
    <name evidence="1" type="ORF">AVDCRST_MAG58-4257</name>
</gene>
<protein>
    <submittedName>
        <fullName evidence="1">Uncharacterized protein</fullName>
    </submittedName>
</protein>
<dbReference type="AlphaFoldDB" id="A0A6J4RED5"/>
<reference evidence="1" key="1">
    <citation type="submission" date="2020-02" db="EMBL/GenBank/DDBJ databases">
        <authorList>
            <person name="Meier V. D."/>
        </authorList>
    </citation>
    <scope>NUCLEOTIDE SEQUENCE</scope>
    <source>
        <strain evidence="1">AVDCRST_MAG58</strain>
    </source>
</reference>
<proteinExistence type="predicted"/>
<name>A0A6J4RED5_9ACTN</name>
<organism evidence="1">
    <name type="scientific">uncultured Rubrobacteraceae bacterium</name>
    <dbReference type="NCBI Taxonomy" id="349277"/>
    <lineage>
        <taxon>Bacteria</taxon>
        <taxon>Bacillati</taxon>
        <taxon>Actinomycetota</taxon>
        <taxon>Rubrobacteria</taxon>
        <taxon>Rubrobacterales</taxon>
        <taxon>Rubrobacteraceae</taxon>
        <taxon>environmental samples</taxon>
    </lineage>
</organism>
<sequence length="32" mass="3675">MANPHFADVRDFSALESPTRIKWGMAETLQRV</sequence>
<accession>A0A6J4RED5</accession>
<dbReference type="EMBL" id="CADCVF010000081">
    <property type="protein sequence ID" value="CAA9471524.1"/>
    <property type="molecule type" value="Genomic_DNA"/>
</dbReference>